<evidence type="ECO:0000313" key="2">
    <source>
        <dbReference type="EMBL" id="GEU57658.1"/>
    </source>
</evidence>
<name>A0A6L2L7F2_TANCI</name>
<dbReference type="CDD" id="cd09272">
    <property type="entry name" value="RNase_HI_RT_Ty1"/>
    <property type="match status" value="1"/>
</dbReference>
<gene>
    <name evidence="2" type="ORF">Tci_029636</name>
</gene>
<protein>
    <submittedName>
        <fullName evidence="2">Retrovirus-related Pol polyprotein from transposon TNT 1-94</fullName>
    </submittedName>
</protein>
<proteinExistence type="predicted"/>
<feature type="compositionally biased region" description="Basic residues" evidence="1">
    <location>
        <begin position="388"/>
        <end position="403"/>
    </location>
</feature>
<evidence type="ECO:0000256" key="1">
    <source>
        <dbReference type="SAM" id="MobiDB-lite"/>
    </source>
</evidence>
<accession>A0A6L2L7F2</accession>
<sequence>MFDYFNPLPSANSPIQVAVIPRAVDLADSPVSTLIDQDALSTSLPSTQKQEQSLIISQGVEESSKTPHFHDDQLYETLHEDSTSQGSSSNVWPFHTPFKLLVKKDECGGILNNKARLVAKGYGQEEGIDFEESFTHAPTEKNLHAVKRIFRYLKGTIDMGLCKSTIALCCNNVQHSRSKHIDARYHFIKEQVKNIVVELYFVITEYQLADIFTKSFPQERFNSLVKKLAFLITTEVLEIYVHRFWHTITNIKNSSSYKFKLDKKKCTIDVEVFRDILQICPRLLKQEFDALSSDKEIFSFIKELRIKGDIKSITDVMRDSPAYKTYLVFATGAATPKKSRKFKKRASPLKKKALIAIEEPVEKPIKKPVARRQSASVQIKDTPGVSMSKKKALAKAKRSKGVE</sequence>
<feature type="region of interest" description="Disordered" evidence="1">
    <location>
        <begin position="366"/>
        <end position="403"/>
    </location>
</feature>
<dbReference type="AlphaFoldDB" id="A0A6L2L7F2"/>
<dbReference type="EMBL" id="BKCJ010003869">
    <property type="protein sequence ID" value="GEU57658.1"/>
    <property type="molecule type" value="Genomic_DNA"/>
</dbReference>
<reference evidence="2" key="1">
    <citation type="journal article" date="2019" name="Sci. Rep.">
        <title>Draft genome of Tanacetum cinerariifolium, the natural source of mosquito coil.</title>
        <authorList>
            <person name="Yamashiro T."/>
            <person name="Shiraishi A."/>
            <person name="Satake H."/>
            <person name="Nakayama K."/>
        </authorList>
    </citation>
    <scope>NUCLEOTIDE SEQUENCE</scope>
</reference>
<comment type="caution">
    <text evidence="2">The sequence shown here is derived from an EMBL/GenBank/DDBJ whole genome shotgun (WGS) entry which is preliminary data.</text>
</comment>
<organism evidence="2">
    <name type="scientific">Tanacetum cinerariifolium</name>
    <name type="common">Dalmatian daisy</name>
    <name type="synonym">Chrysanthemum cinerariifolium</name>
    <dbReference type="NCBI Taxonomy" id="118510"/>
    <lineage>
        <taxon>Eukaryota</taxon>
        <taxon>Viridiplantae</taxon>
        <taxon>Streptophyta</taxon>
        <taxon>Embryophyta</taxon>
        <taxon>Tracheophyta</taxon>
        <taxon>Spermatophyta</taxon>
        <taxon>Magnoliopsida</taxon>
        <taxon>eudicotyledons</taxon>
        <taxon>Gunneridae</taxon>
        <taxon>Pentapetalae</taxon>
        <taxon>asterids</taxon>
        <taxon>campanulids</taxon>
        <taxon>Asterales</taxon>
        <taxon>Asteraceae</taxon>
        <taxon>Asteroideae</taxon>
        <taxon>Anthemideae</taxon>
        <taxon>Anthemidinae</taxon>
        <taxon>Tanacetum</taxon>
    </lineage>
</organism>